<reference evidence="3 4" key="1">
    <citation type="journal article" date="2014" name="Antonie Van Leeuwenhoek">
        <title>Roseivivax atlanticus sp. nov., isolated from surface seawater of the Atlantic Ocean.</title>
        <authorList>
            <person name="Li G."/>
            <person name="Lai Q."/>
            <person name="Liu X."/>
            <person name="Sun F."/>
            <person name="Shao Z."/>
        </authorList>
    </citation>
    <scope>NUCLEOTIDE SEQUENCE [LARGE SCALE GENOMIC DNA]</scope>
    <source>
        <strain evidence="3 4">22II-s10s</strain>
    </source>
</reference>
<dbReference type="AlphaFoldDB" id="W4HKW0"/>
<dbReference type="STRING" id="1379903.ATO8_09518"/>
<evidence type="ECO:0000313" key="4">
    <source>
        <dbReference type="Proteomes" id="UP000019063"/>
    </source>
</evidence>
<dbReference type="NCBIfam" id="NF008528">
    <property type="entry name" value="PRK11463.1-2"/>
    <property type="match status" value="1"/>
</dbReference>
<evidence type="ECO:0000256" key="1">
    <source>
        <dbReference type="SAM" id="MobiDB-lite"/>
    </source>
</evidence>
<keyword evidence="2" id="KW-0812">Transmembrane</keyword>
<dbReference type="RefSeq" id="WP_043844112.1">
    <property type="nucleotide sequence ID" value="NZ_AQQW01000005.1"/>
</dbReference>
<feature type="compositionally biased region" description="Basic and acidic residues" evidence="1">
    <location>
        <begin position="141"/>
        <end position="152"/>
    </location>
</feature>
<keyword evidence="2" id="KW-1133">Transmembrane helix</keyword>
<organism evidence="3 4">
    <name type="scientific">Roseivivax marinus</name>
    <dbReference type="NCBI Taxonomy" id="1379903"/>
    <lineage>
        <taxon>Bacteria</taxon>
        <taxon>Pseudomonadati</taxon>
        <taxon>Pseudomonadota</taxon>
        <taxon>Alphaproteobacteria</taxon>
        <taxon>Rhodobacterales</taxon>
        <taxon>Roseobacteraceae</taxon>
        <taxon>Roseivivax</taxon>
    </lineage>
</organism>
<gene>
    <name evidence="3" type="ORF">ATO8_09518</name>
</gene>
<proteinExistence type="predicted"/>
<sequence length="177" mass="18874">MWLFVAFLAVPLVEIALFIQVGGLIGLWPTLGIVVLTALLGTALVRSQGALAMRDIKRSFNDLSDPTEPIAHGAMILFAGALLLTPGFFTDIVGFALLTPPVRLAAMRYAKKHVKVSRAGMGPGPGDPFGARPGQGGTHGPRRDGSRGRPDVIDAEYEEVTPQSKRPTHQGSGWTKH</sequence>
<keyword evidence="2" id="KW-0472">Membrane</keyword>
<evidence type="ECO:0000313" key="3">
    <source>
        <dbReference type="EMBL" id="ETW12771.1"/>
    </source>
</evidence>
<feature type="transmembrane region" description="Helical" evidence="2">
    <location>
        <begin position="28"/>
        <end position="53"/>
    </location>
</feature>
<name>W4HKW0_9RHOB</name>
<dbReference type="GO" id="GO:0016020">
    <property type="term" value="C:membrane"/>
    <property type="evidence" value="ECO:0007669"/>
    <property type="project" value="InterPro"/>
</dbReference>
<protein>
    <submittedName>
        <fullName evidence="3">Protein FxsA</fullName>
    </submittedName>
</protein>
<feature type="compositionally biased region" description="Polar residues" evidence="1">
    <location>
        <begin position="161"/>
        <end position="177"/>
    </location>
</feature>
<dbReference type="EMBL" id="AQQW01000005">
    <property type="protein sequence ID" value="ETW12771.1"/>
    <property type="molecule type" value="Genomic_DNA"/>
</dbReference>
<dbReference type="eggNOG" id="COG3030">
    <property type="taxonomic scope" value="Bacteria"/>
</dbReference>
<dbReference type="PANTHER" id="PTHR35335">
    <property type="entry name" value="UPF0716 PROTEIN FXSA"/>
    <property type="match status" value="1"/>
</dbReference>
<dbReference type="Pfam" id="PF04186">
    <property type="entry name" value="FxsA"/>
    <property type="match status" value="1"/>
</dbReference>
<comment type="caution">
    <text evidence="3">The sequence shown here is derived from an EMBL/GenBank/DDBJ whole genome shotgun (WGS) entry which is preliminary data.</text>
</comment>
<dbReference type="Proteomes" id="UP000019063">
    <property type="component" value="Unassembled WGS sequence"/>
</dbReference>
<feature type="region of interest" description="Disordered" evidence="1">
    <location>
        <begin position="117"/>
        <end position="177"/>
    </location>
</feature>
<evidence type="ECO:0000256" key="2">
    <source>
        <dbReference type="SAM" id="Phobius"/>
    </source>
</evidence>
<keyword evidence="4" id="KW-1185">Reference proteome</keyword>
<dbReference type="PANTHER" id="PTHR35335:SF1">
    <property type="entry name" value="UPF0716 PROTEIN FXSA"/>
    <property type="match status" value="1"/>
</dbReference>
<feature type="transmembrane region" description="Helical" evidence="2">
    <location>
        <begin position="74"/>
        <end position="98"/>
    </location>
</feature>
<dbReference type="InterPro" id="IPR007313">
    <property type="entry name" value="FxsA"/>
</dbReference>
<accession>W4HKW0</accession>